<keyword evidence="2" id="KW-1185">Reference proteome</keyword>
<evidence type="ECO:0000313" key="2">
    <source>
        <dbReference type="Proteomes" id="UP001063228"/>
    </source>
</evidence>
<name>A0ABY6FLR8_9PSED</name>
<reference evidence="1" key="1">
    <citation type="submission" date="2021-08" db="EMBL/GenBank/DDBJ databases">
        <title>Complete genome sequence of Pseudomonas phytophila.</title>
        <authorList>
            <person name="Weir B.S."/>
            <person name="Templeton M.D."/>
            <person name="Arshed S."/>
            <person name="Andersen M.T."/>
            <person name="Jayaraman J."/>
        </authorList>
    </citation>
    <scope>NUCLEOTIDE SEQUENCE</scope>
    <source>
        <strain evidence="1">ICMP 23753</strain>
    </source>
</reference>
<accession>A0ABY6FLR8</accession>
<gene>
    <name evidence="1" type="ORF">K3169_13925</name>
</gene>
<organism evidence="1 2">
    <name type="scientific">Pseudomonas phytophila</name>
    <dbReference type="NCBI Taxonomy" id="2867264"/>
    <lineage>
        <taxon>Bacteria</taxon>
        <taxon>Pseudomonadati</taxon>
        <taxon>Pseudomonadota</taxon>
        <taxon>Gammaproteobacteria</taxon>
        <taxon>Pseudomonadales</taxon>
        <taxon>Pseudomonadaceae</taxon>
        <taxon>Pseudomonas</taxon>
    </lineage>
</organism>
<sequence length="76" mass="8443">MREAKSFTFAEAFTKCITTWLLNDTAIIKTAEDSPPSVGETFRLGFKDYTVVSVCGPYSYEYCYAVIVPKEAAPCV</sequence>
<evidence type="ECO:0000313" key="1">
    <source>
        <dbReference type="EMBL" id="UXZ98882.1"/>
    </source>
</evidence>
<dbReference type="EMBL" id="CP081201">
    <property type="protein sequence ID" value="UXZ98882.1"/>
    <property type="molecule type" value="Genomic_DNA"/>
</dbReference>
<dbReference type="RefSeq" id="WP_263272020.1">
    <property type="nucleotide sequence ID" value="NZ_CP081201.1"/>
</dbReference>
<dbReference type="Proteomes" id="UP001063228">
    <property type="component" value="Chromosome"/>
</dbReference>
<proteinExistence type="predicted"/>
<protein>
    <submittedName>
        <fullName evidence="1">Uncharacterized protein</fullName>
    </submittedName>
</protein>